<comment type="caution">
    <text evidence="1">The sequence shown here is derived from an EMBL/GenBank/DDBJ whole genome shotgun (WGS) entry which is preliminary data.</text>
</comment>
<dbReference type="Pfam" id="PF11174">
    <property type="entry name" value="DUF2970"/>
    <property type="match status" value="1"/>
</dbReference>
<accession>A0A1V2XIP5</accession>
<dbReference type="InterPro" id="IPR021344">
    <property type="entry name" value="DUF2970"/>
</dbReference>
<dbReference type="Proteomes" id="UP000188543">
    <property type="component" value="Unassembled WGS sequence"/>
</dbReference>
<reference evidence="1 2" key="1">
    <citation type="submission" date="2016-08" db="EMBL/GenBank/DDBJ databases">
        <authorList>
            <person name="Seilhamer J.J."/>
        </authorList>
    </citation>
    <scope>NUCLEOTIDE SEQUENCE [LARGE SCALE GENOMIC DNA]</scope>
    <source>
        <strain evidence="1 2">VC14762</strain>
    </source>
</reference>
<protein>
    <submittedName>
        <fullName evidence="1">Uncharacterized protein</fullName>
    </submittedName>
</protein>
<proteinExistence type="predicted"/>
<dbReference type="EMBL" id="MUTJ01000035">
    <property type="protein sequence ID" value="ONU88368.1"/>
    <property type="molecule type" value="Genomic_DNA"/>
</dbReference>
<sequence length="74" mass="7887">MHDDGGGAMTEVKRSGTFGQALKAVLWSFFGVRKRRDLEADATQLNPLHVLIVALIAAGVFIGVLILIVRAVVG</sequence>
<evidence type="ECO:0000313" key="1">
    <source>
        <dbReference type="EMBL" id="ONU88368.1"/>
    </source>
</evidence>
<name>A0A1V2XIP5_9BURK</name>
<dbReference type="AlphaFoldDB" id="A0A1V2XIP5"/>
<gene>
    <name evidence="1" type="ORF">A8E72_10845</name>
</gene>
<organism evidence="1 2">
    <name type="scientific">Burkholderia cenocepacia</name>
    <dbReference type="NCBI Taxonomy" id="95486"/>
    <lineage>
        <taxon>Bacteria</taxon>
        <taxon>Pseudomonadati</taxon>
        <taxon>Pseudomonadota</taxon>
        <taxon>Betaproteobacteria</taxon>
        <taxon>Burkholderiales</taxon>
        <taxon>Burkholderiaceae</taxon>
        <taxon>Burkholderia</taxon>
        <taxon>Burkholderia cepacia complex</taxon>
    </lineage>
</organism>
<evidence type="ECO:0000313" key="2">
    <source>
        <dbReference type="Proteomes" id="UP000188543"/>
    </source>
</evidence>